<organism evidence="1 2">
    <name type="scientific">Crotalaria pallida</name>
    <name type="common">Smooth rattlebox</name>
    <name type="synonym">Crotalaria striata</name>
    <dbReference type="NCBI Taxonomy" id="3830"/>
    <lineage>
        <taxon>Eukaryota</taxon>
        <taxon>Viridiplantae</taxon>
        <taxon>Streptophyta</taxon>
        <taxon>Embryophyta</taxon>
        <taxon>Tracheophyta</taxon>
        <taxon>Spermatophyta</taxon>
        <taxon>Magnoliopsida</taxon>
        <taxon>eudicotyledons</taxon>
        <taxon>Gunneridae</taxon>
        <taxon>Pentapetalae</taxon>
        <taxon>rosids</taxon>
        <taxon>fabids</taxon>
        <taxon>Fabales</taxon>
        <taxon>Fabaceae</taxon>
        <taxon>Papilionoideae</taxon>
        <taxon>50 kb inversion clade</taxon>
        <taxon>genistoids sensu lato</taxon>
        <taxon>core genistoids</taxon>
        <taxon>Crotalarieae</taxon>
        <taxon>Crotalaria</taxon>
    </lineage>
</organism>
<name>A0AAN9ENV9_CROPI</name>
<dbReference type="EMBL" id="JAYWIO010000005">
    <property type="protein sequence ID" value="KAK7260706.1"/>
    <property type="molecule type" value="Genomic_DNA"/>
</dbReference>
<dbReference type="Proteomes" id="UP001372338">
    <property type="component" value="Unassembled WGS sequence"/>
</dbReference>
<gene>
    <name evidence="1" type="ORF">RIF29_26973</name>
</gene>
<dbReference type="AlphaFoldDB" id="A0AAN9ENV9"/>
<keyword evidence="2" id="KW-1185">Reference proteome</keyword>
<sequence length="153" mass="17678">MFDSLVWSGSIRFCVRSCSIHWFGPVRSDHGSGPFMGPVHESGPVYGYDSVRFLGLVWFMGLVRIDLIRFIGSVQIGSWVWSGPIGLGFIWSIIHLTKFQQHMFQAYSKLKTTRSNHDKNCIKTSELYMIHSITQEFMILIQKNRHVPRTQKI</sequence>
<proteinExistence type="predicted"/>
<evidence type="ECO:0000313" key="2">
    <source>
        <dbReference type="Proteomes" id="UP001372338"/>
    </source>
</evidence>
<accession>A0AAN9ENV9</accession>
<protein>
    <submittedName>
        <fullName evidence="1">Uncharacterized protein</fullName>
    </submittedName>
</protein>
<comment type="caution">
    <text evidence="1">The sequence shown here is derived from an EMBL/GenBank/DDBJ whole genome shotgun (WGS) entry which is preliminary data.</text>
</comment>
<evidence type="ECO:0000313" key="1">
    <source>
        <dbReference type="EMBL" id="KAK7260706.1"/>
    </source>
</evidence>
<reference evidence="1 2" key="1">
    <citation type="submission" date="2024-01" db="EMBL/GenBank/DDBJ databases">
        <title>The genomes of 5 underutilized Papilionoideae crops provide insights into root nodulation and disease resistanc.</title>
        <authorList>
            <person name="Yuan L."/>
        </authorList>
    </citation>
    <scope>NUCLEOTIDE SEQUENCE [LARGE SCALE GENOMIC DNA]</scope>
    <source>
        <strain evidence="1">ZHUSHIDOU_FW_LH</strain>
        <tissue evidence="1">Leaf</tissue>
    </source>
</reference>